<name>A0A9P3GK59_9APHY</name>
<proteinExistence type="predicted"/>
<keyword evidence="2" id="KW-0812">Transmembrane</keyword>
<feature type="compositionally biased region" description="Low complexity" evidence="1">
    <location>
        <begin position="1020"/>
        <end position="1038"/>
    </location>
</feature>
<feature type="region of interest" description="Disordered" evidence="1">
    <location>
        <begin position="277"/>
        <end position="300"/>
    </location>
</feature>
<dbReference type="AlphaFoldDB" id="A0A9P3GK59"/>
<evidence type="ECO:0000256" key="1">
    <source>
        <dbReference type="SAM" id="MobiDB-lite"/>
    </source>
</evidence>
<dbReference type="EMBL" id="BPQB01000059">
    <property type="protein sequence ID" value="GJE96428.1"/>
    <property type="molecule type" value="Genomic_DNA"/>
</dbReference>
<keyword evidence="2" id="KW-0472">Membrane</keyword>
<organism evidence="3 4">
    <name type="scientific">Phanerochaete sordida</name>
    <dbReference type="NCBI Taxonomy" id="48140"/>
    <lineage>
        <taxon>Eukaryota</taxon>
        <taxon>Fungi</taxon>
        <taxon>Dikarya</taxon>
        <taxon>Basidiomycota</taxon>
        <taxon>Agaricomycotina</taxon>
        <taxon>Agaricomycetes</taxon>
        <taxon>Polyporales</taxon>
        <taxon>Phanerochaetaceae</taxon>
        <taxon>Phanerochaete</taxon>
    </lineage>
</organism>
<feature type="compositionally biased region" description="Low complexity" evidence="1">
    <location>
        <begin position="462"/>
        <end position="495"/>
    </location>
</feature>
<dbReference type="Proteomes" id="UP000703269">
    <property type="component" value="Unassembled WGS sequence"/>
</dbReference>
<evidence type="ECO:0000256" key="2">
    <source>
        <dbReference type="SAM" id="Phobius"/>
    </source>
</evidence>
<evidence type="ECO:0000313" key="3">
    <source>
        <dbReference type="EMBL" id="GJE96428.1"/>
    </source>
</evidence>
<feature type="region of interest" description="Disordered" evidence="1">
    <location>
        <begin position="420"/>
        <end position="522"/>
    </location>
</feature>
<feature type="compositionally biased region" description="Basic and acidic residues" evidence="1">
    <location>
        <begin position="655"/>
        <end position="673"/>
    </location>
</feature>
<comment type="caution">
    <text evidence="3">The sequence shown here is derived from an EMBL/GenBank/DDBJ whole genome shotgun (WGS) entry which is preliminary data.</text>
</comment>
<feature type="region of interest" description="Disordered" evidence="1">
    <location>
        <begin position="1005"/>
        <end position="1038"/>
    </location>
</feature>
<feature type="compositionally biased region" description="Low complexity" evidence="1">
    <location>
        <begin position="1"/>
        <end position="20"/>
    </location>
</feature>
<dbReference type="OrthoDB" id="3210731at2759"/>
<feature type="region of interest" description="Disordered" evidence="1">
    <location>
        <begin position="655"/>
        <end position="703"/>
    </location>
</feature>
<evidence type="ECO:0000313" key="4">
    <source>
        <dbReference type="Proteomes" id="UP000703269"/>
    </source>
</evidence>
<keyword evidence="2" id="KW-1133">Transmembrane helix</keyword>
<accession>A0A9P3GK59</accession>
<reference evidence="3 4" key="1">
    <citation type="submission" date="2021-08" db="EMBL/GenBank/DDBJ databases">
        <title>Draft Genome Sequence of Phanerochaete sordida strain YK-624.</title>
        <authorList>
            <person name="Mori T."/>
            <person name="Dohra H."/>
            <person name="Suzuki T."/>
            <person name="Kawagishi H."/>
            <person name="Hirai H."/>
        </authorList>
    </citation>
    <scope>NUCLEOTIDE SEQUENCE [LARGE SCALE GENOMIC DNA]</scope>
    <source>
        <strain evidence="3 4">YK-624</strain>
    </source>
</reference>
<feature type="region of interest" description="Disordered" evidence="1">
    <location>
        <begin position="1"/>
        <end position="24"/>
    </location>
</feature>
<keyword evidence="4" id="KW-1185">Reference proteome</keyword>
<protein>
    <submittedName>
        <fullName evidence="3">Uncharacterized protein</fullName>
    </submittedName>
</protein>
<gene>
    <name evidence="3" type="ORF">PsYK624_126250</name>
</gene>
<feature type="transmembrane region" description="Helical" evidence="2">
    <location>
        <begin position="933"/>
        <end position="955"/>
    </location>
</feature>
<sequence length="1115" mass="120906">MPASTRYSRASSPARSSAYTNSSPQSKLNIVQRLTVEVKADRNVDDNGAPVKMFLRLSIPVSACTPGATIPLFPEENLKIIRAYVHPLDQSSVPYNFTHYMLRRAARALGLPNPSSELYQSLFDSVRAPMSPTVASPDLDVLEAKYVGEITVNQYQVCYVPPREFPLSTRSYDGSYGRRTSANQLQFMAAIEIWAPFIAKPPQHPYLLKIPVPRCLNNFLAVKVYSGPKDLSSSAASLASVPTDDWRINCVPTLNAPSSGGHKRSLSRSTGSLYQHFADDESSDSSGGVDGWTRTNGTFPTTESMTIRWASARNEDVPTTSDNRRRAGFREVNGETSCVILDREDKGRTRGRSGAASDQEGVLMQLDYTATCTGLIHPSSAWLLGFDVQLDAGDCEVTWAPDEKPQWSVQGGKAFCGWWVGPPPPSSHTRRPSSSSESPAVRVQPATPSKVEPVRKEEQRWTSSSSSLLRAPLPSLDDSLSESSPIIESTPLSSLNSSAVTTVPSSPERRSRASSIAPEEMEPGSKMIFSPKIPVSVHIDAGRMIPPQTSTFTFNISGTVLVKPPEKPFHLHRSFSGADAESETDPIVIPTFRVLYAENQVVSSLVRNDMPSAALDIFNLDGSIHDPQTRKTVVQPRSHAKLGTDGARFAIRAVESPRSRSRSMRDRSVDISGRRTPNGLFSRPGSAMSTRSTPRRRRTDGKAEVTHVVATVTPEFASEGNAVPTEYEVRLVADVDGDPEGDTEWLGFGLPRPVRTAGAHVELPKVNITKVTLDGTAALYETTTIEKPGGRLPALGFPLEEDAPKESMTWVQVHLGDACGGKVQVEYSVSMPANLGEKLGGKERKSKGRGTDVALLDVLLPTFELPVGKMEVRVPEPKGFTITPTRSNFPNRQEFSEGSVLIRRAVEELFHPELTVTIAPILPPAQPKSGSPAGWWTILAVVICTIPTVISLLTMSENRTLITERGEMKQALDALSASLAALPTETPLPLTVTSTHLSVSVSTVTIRPEPTQPSPEQVVTPIPSSSTSTPTTTSTIASASSLPTLTPTVISASTPSATDAILPFRDLPFLWPIHFDIPPLDIPETARATAAVLARGLGFAWQLCRKVFHYPLDPP</sequence>